<evidence type="ECO:0000256" key="6">
    <source>
        <dbReference type="ARBA" id="ARBA00023136"/>
    </source>
</evidence>
<keyword evidence="5 9" id="KW-1133">Transmembrane helix</keyword>
<reference evidence="12" key="1">
    <citation type="submission" date="2020-04" db="EMBL/GenBank/DDBJ databases">
        <authorList>
            <person name="Neveu A P."/>
        </authorList>
    </citation>
    <scope>NUCLEOTIDE SEQUENCE</scope>
    <source>
        <tissue evidence="12">Whole embryo</tissue>
    </source>
</reference>
<comment type="similarity">
    <text evidence="2">Belongs to the TM2 family.</text>
</comment>
<feature type="domain" description="TM2" evidence="11">
    <location>
        <begin position="136"/>
        <end position="180"/>
    </location>
</feature>
<dbReference type="PANTHER" id="PTHR21016:SF4">
    <property type="entry name" value="TM2 DOMAIN-CONTAINING PROTEIN 2"/>
    <property type="match status" value="1"/>
</dbReference>
<evidence type="ECO:0000256" key="10">
    <source>
        <dbReference type="SAM" id="SignalP"/>
    </source>
</evidence>
<evidence type="ECO:0000313" key="12">
    <source>
        <dbReference type="EMBL" id="CAB3266994.1"/>
    </source>
</evidence>
<evidence type="ECO:0000259" key="11">
    <source>
        <dbReference type="Pfam" id="PF05154"/>
    </source>
</evidence>
<accession>A0A6F9DU82</accession>
<evidence type="ECO:0000256" key="4">
    <source>
        <dbReference type="ARBA" id="ARBA00022729"/>
    </source>
</evidence>
<dbReference type="PANTHER" id="PTHR21016">
    <property type="entry name" value="BETA-AMYLOID BINDING PROTEIN-RELATED"/>
    <property type="match status" value="1"/>
</dbReference>
<keyword evidence="7" id="KW-0325">Glycoprotein</keyword>
<evidence type="ECO:0000256" key="9">
    <source>
        <dbReference type="SAM" id="Phobius"/>
    </source>
</evidence>
<feature type="signal peptide" evidence="10">
    <location>
        <begin position="1"/>
        <end position="34"/>
    </location>
</feature>
<gene>
    <name evidence="12" type="primary">Tm2d3-002</name>
</gene>
<keyword evidence="6 9" id="KW-0472">Membrane</keyword>
<keyword evidence="3 9" id="KW-0812">Transmembrane</keyword>
<evidence type="ECO:0000256" key="8">
    <source>
        <dbReference type="ARBA" id="ARBA00040896"/>
    </source>
</evidence>
<feature type="transmembrane region" description="Helical" evidence="9">
    <location>
        <begin position="162"/>
        <end position="188"/>
    </location>
</feature>
<dbReference type="Pfam" id="PF05154">
    <property type="entry name" value="TM2"/>
    <property type="match status" value="1"/>
</dbReference>
<dbReference type="AlphaFoldDB" id="A0A6F9DU82"/>
<feature type="transmembrane region" description="Helical" evidence="9">
    <location>
        <begin position="130"/>
        <end position="150"/>
    </location>
</feature>
<dbReference type="GO" id="GO:0016020">
    <property type="term" value="C:membrane"/>
    <property type="evidence" value="ECO:0007669"/>
    <property type="project" value="UniProtKB-SubCell"/>
</dbReference>
<evidence type="ECO:0000256" key="3">
    <source>
        <dbReference type="ARBA" id="ARBA00022692"/>
    </source>
</evidence>
<evidence type="ECO:0000256" key="1">
    <source>
        <dbReference type="ARBA" id="ARBA00004141"/>
    </source>
</evidence>
<keyword evidence="4 10" id="KW-0732">Signal</keyword>
<organism evidence="12">
    <name type="scientific">Phallusia mammillata</name>
    <dbReference type="NCBI Taxonomy" id="59560"/>
    <lineage>
        <taxon>Eukaryota</taxon>
        <taxon>Metazoa</taxon>
        <taxon>Chordata</taxon>
        <taxon>Tunicata</taxon>
        <taxon>Ascidiacea</taxon>
        <taxon>Phlebobranchia</taxon>
        <taxon>Ascidiidae</taxon>
        <taxon>Phallusia</taxon>
    </lineage>
</organism>
<evidence type="ECO:0000256" key="5">
    <source>
        <dbReference type="ARBA" id="ARBA00022989"/>
    </source>
</evidence>
<dbReference type="InterPro" id="IPR050932">
    <property type="entry name" value="TM2D1-3-like"/>
</dbReference>
<name>A0A6F9DU82_9ASCI</name>
<dbReference type="EMBL" id="LR791132">
    <property type="protein sequence ID" value="CAB3266994.1"/>
    <property type="molecule type" value="mRNA"/>
</dbReference>
<evidence type="ECO:0000256" key="7">
    <source>
        <dbReference type="ARBA" id="ARBA00023180"/>
    </source>
</evidence>
<feature type="chain" id="PRO_5026311378" description="TM2 domain-containing protein 2" evidence="10">
    <location>
        <begin position="35"/>
        <end position="199"/>
    </location>
</feature>
<protein>
    <recommendedName>
        <fullName evidence="8">TM2 domain-containing protein 2</fullName>
    </recommendedName>
</protein>
<proteinExistence type="evidence at transcript level"/>
<comment type="subcellular location">
    <subcellularLocation>
        <location evidence="1">Membrane</location>
        <topology evidence="1">Multi-pass membrane protein</topology>
    </subcellularLocation>
</comment>
<sequence length="199" mass="22090">MSCCCKALSCLAGLMGKSTFEFFLLSCLIICTVSLNITDETPSVEVEFNPYSPKILCHLLPEEFVICDEPQFSTNESHTGDNFTCSAVSAKQYQYSEVQQTSVFCKVVDSSIECSGNRTFVKEEVPCVRYTGYCFITVLLQSVFLGCLGVDRFYLGYPGSGVGKLITLGGVGLWWFIDIILLLIGVLVPEDKSDWCVYY</sequence>
<evidence type="ECO:0000256" key="2">
    <source>
        <dbReference type="ARBA" id="ARBA00008284"/>
    </source>
</evidence>
<dbReference type="InterPro" id="IPR007829">
    <property type="entry name" value="TM2"/>
</dbReference>